<comment type="caution">
    <text evidence="8">The sequence shown here is derived from an EMBL/GenBank/DDBJ whole genome shotgun (WGS) entry which is preliminary data.</text>
</comment>
<sequence>MSSGAEWSVTSIERTAYPRFKRLITAHELHLFFAPSRDEVEWAAARTDSDEHLLAQLLALKSFQRMGCFPKLDEIPDTVVDFVRRSVDLPEDTVPRAANRTAERQRTAVRQRAGLSYDKAKARKIAEAVMRSEAVSKNRPADLINIALEKVVEAGLELPGFTTLDALAAKVRTEVNASICIGIYDQLSEAYRERLLNLLSEKSEDGTTKYNRLKQSAKAPTWSHFRDQAQHLGWVDELGETGVWLAGVASGKITGFAGEADAADAPGLRDYGLVKRLALLVCLVHKARMRARDDLTTMFCKRVALQVKRAKVELESIREQQQAIVEALIGNYRTVLQHIDAGSPVQAAREKAAAMTAEVLATVGELDQDAEPDAVAALLGDGLAPALHTMAKALRVQAGALGSPAAAVDDFGGFEGQYEQIEKVAAHHDNYWEVLLYGHLLKDRSTMYDLTSRLELRATSEDNRVLDALAHARRYKTSRDYIPERHEDGRPVDISFATLNWQKAVRDKNRPGTFVRRHFEAMVFTALAEELRTGDVAVAGSEEYADWSEQLLPWEDVEAKLGDYLGEVGLAEPGDAVPYDAVAFRRQLEDRLTAAAAAADAGYPDNEGLVIDPESGIPSLKAHRSEGQRGSAKALEQEIKVRMPERSLIGIISRTAYWVEWWRRFGPSSGNEPKLKDPFGRYVITTFVKGTNMGPYEAARHIPGVTGHELSLAANRHFSIPTLNEAIADLVNAHARLDISQAWGDGSTVAADGTHMDTYLNNLLSETSVRYGKPGGIAYHHISDTYIALFTHFIPCGVWEAVYIIEGLLKNTSGLKPTTVHADTQGQSFPVFALAHLLGFDLMPRIRNWKDLTFYRPTKQTDYVHIAALFGEPGRNVIDFELIESQFRHLMRVAISVREGAISSTLLLRRLRAGSRKNATYTAFREVGRVIRTVQLLRYLSDAPLRRRVTAATNKVEAFNGFSQWIGFGNGGVITDNDPVEQEKTTKFNALLTNAVIFHNALDIAEIVRQLQEEGHVIDPEDLAHISPYLTEHIRRFGEYSTHELGFQPEAYDPHLDVDFSPLRGDGPPAPDGYGQAA</sequence>
<name>A0A4Y3VK15_9ACTN</name>
<dbReference type="NCBIfam" id="NF033527">
    <property type="entry name" value="transpos_Tn3"/>
    <property type="match status" value="1"/>
</dbReference>
<evidence type="ECO:0000256" key="4">
    <source>
        <dbReference type="ARBA" id="ARBA00023172"/>
    </source>
</evidence>
<evidence type="ECO:0000259" key="6">
    <source>
        <dbReference type="Pfam" id="PF01526"/>
    </source>
</evidence>
<organism evidence="8 9">
    <name type="scientific">Streptomyces spinoverrucosus</name>
    <dbReference type="NCBI Taxonomy" id="284043"/>
    <lineage>
        <taxon>Bacteria</taxon>
        <taxon>Bacillati</taxon>
        <taxon>Actinomycetota</taxon>
        <taxon>Actinomycetes</taxon>
        <taxon>Kitasatosporales</taxon>
        <taxon>Streptomycetaceae</taxon>
        <taxon>Streptomyces</taxon>
    </lineage>
</organism>
<proteinExistence type="inferred from homology"/>
<dbReference type="Proteomes" id="UP000317881">
    <property type="component" value="Unassembled WGS sequence"/>
</dbReference>
<keyword evidence="9" id="KW-1185">Reference proteome</keyword>
<keyword evidence="4" id="KW-0233">DNA recombination</keyword>
<dbReference type="InterPro" id="IPR025296">
    <property type="entry name" value="DUF4158"/>
</dbReference>
<feature type="region of interest" description="Disordered" evidence="5">
    <location>
        <begin position="1057"/>
        <end position="1078"/>
    </location>
</feature>
<dbReference type="OrthoDB" id="5292689at2"/>
<comment type="similarity">
    <text evidence="1">Belongs to the transposase 7 family.</text>
</comment>
<dbReference type="InterPro" id="IPR002513">
    <property type="entry name" value="Tn3_Tnp_DDE_dom"/>
</dbReference>
<protein>
    <recommendedName>
        <fullName evidence="10">Transposase</fullName>
    </recommendedName>
</protein>
<keyword evidence="3" id="KW-0238">DNA-binding</keyword>
<dbReference type="GO" id="GO:0004803">
    <property type="term" value="F:transposase activity"/>
    <property type="evidence" value="ECO:0007669"/>
    <property type="project" value="InterPro"/>
</dbReference>
<reference evidence="8 9" key="1">
    <citation type="submission" date="2019-06" db="EMBL/GenBank/DDBJ databases">
        <title>Whole genome shotgun sequence of Streptomyces spinoverrucosus NBRC 14228.</title>
        <authorList>
            <person name="Hosoyama A."/>
            <person name="Uohara A."/>
            <person name="Ohji S."/>
            <person name="Ichikawa N."/>
        </authorList>
    </citation>
    <scope>NUCLEOTIDE SEQUENCE [LARGE SCALE GENOMIC DNA]</scope>
    <source>
        <strain evidence="8 9">NBRC 14228</strain>
    </source>
</reference>
<evidence type="ECO:0000256" key="5">
    <source>
        <dbReference type="SAM" id="MobiDB-lite"/>
    </source>
</evidence>
<dbReference type="GO" id="GO:0003677">
    <property type="term" value="F:DNA binding"/>
    <property type="evidence" value="ECO:0007669"/>
    <property type="project" value="UniProtKB-KW"/>
</dbReference>
<feature type="domain" description="DUF4158" evidence="7">
    <location>
        <begin position="10"/>
        <end position="171"/>
    </location>
</feature>
<evidence type="ECO:0000256" key="1">
    <source>
        <dbReference type="ARBA" id="ARBA00009402"/>
    </source>
</evidence>
<keyword evidence="2" id="KW-0815">Transposition</keyword>
<dbReference type="Pfam" id="PF13700">
    <property type="entry name" value="DUF4158"/>
    <property type="match status" value="1"/>
</dbReference>
<dbReference type="GO" id="GO:0006313">
    <property type="term" value="P:DNA transposition"/>
    <property type="evidence" value="ECO:0007669"/>
    <property type="project" value="InterPro"/>
</dbReference>
<evidence type="ECO:0000313" key="8">
    <source>
        <dbReference type="EMBL" id="GEC05919.1"/>
    </source>
</evidence>
<evidence type="ECO:0008006" key="10">
    <source>
        <dbReference type="Google" id="ProtNLM"/>
    </source>
</evidence>
<dbReference type="AlphaFoldDB" id="A0A4Y3VK15"/>
<dbReference type="EMBL" id="BJND01000024">
    <property type="protein sequence ID" value="GEC05919.1"/>
    <property type="molecule type" value="Genomic_DNA"/>
</dbReference>
<gene>
    <name evidence="8" type="ORF">SSP24_35740</name>
</gene>
<feature type="domain" description="Tn3 transposase DDE" evidence="6">
    <location>
        <begin position="651"/>
        <end position="1040"/>
    </location>
</feature>
<evidence type="ECO:0000256" key="3">
    <source>
        <dbReference type="ARBA" id="ARBA00023125"/>
    </source>
</evidence>
<evidence type="ECO:0000259" key="7">
    <source>
        <dbReference type="Pfam" id="PF13700"/>
    </source>
</evidence>
<dbReference type="InterPro" id="IPR047653">
    <property type="entry name" value="Tn3-like_transpos"/>
</dbReference>
<dbReference type="Pfam" id="PF01526">
    <property type="entry name" value="DDE_Tnp_Tn3"/>
    <property type="match status" value="1"/>
</dbReference>
<evidence type="ECO:0000313" key="9">
    <source>
        <dbReference type="Proteomes" id="UP000317881"/>
    </source>
</evidence>
<accession>A0A4Y3VK15</accession>
<evidence type="ECO:0000256" key="2">
    <source>
        <dbReference type="ARBA" id="ARBA00022578"/>
    </source>
</evidence>